<feature type="compositionally biased region" description="Low complexity" evidence="1">
    <location>
        <begin position="1"/>
        <end position="11"/>
    </location>
</feature>
<evidence type="ECO:0000256" key="1">
    <source>
        <dbReference type="SAM" id="MobiDB-lite"/>
    </source>
</evidence>
<dbReference type="EMBL" id="JXTB01000028">
    <property type="protein sequence ID" value="PON74480.1"/>
    <property type="molecule type" value="Genomic_DNA"/>
</dbReference>
<organism evidence="2 3">
    <name type="scientific">Parasponia andersonii</name>
    <name type="common">Sponia andersonii</name>
    <dbReference type="NCBI Taxonomy" id="3476"/>
    <lineage>
        <taxon>Eukaryota</taxon>
        <taxon>Viridiplantae</taxon>
        <taxon>Streptophyta</taxon>
        <taxon>Embryophyta</taxon>
        <taxon>Tracheophyta</taxon>
        <taxon>Spermatophyta</taxon>
        <taxon>Magnoliopsida</taxon>
        <taxon>eudicotyledons</taxon>
        <taxon>Gunneridae</taxon>
        <taxon>Pentapetalae</taxon>
        <taxon>rosids</taxon>
        <taxon>fabids</taxon>
        <taxon>Rosales</taxon>
        <taxon>Cannabaceae</taxon>
        <taxon>Parasponia</taxon>
    </lineage>
</organism>
<gene>
    <name evidence="2" type="ORF">PanWU01x14_048870</name>
</gene>
<feature type="compositionally biased region" description="Low complexity" evidence="1">
    <location>
        <begin position="23"/>
        <end position="64"/>
    </location>
</feature>
<accession>A0A2P5DMG0</accession>
<protein>
    <submittedName>
        <fullName evidence="2">Uncharacterized protein</fullName>
    </submittedName>
</protein>
<dbReference type="AlphaFoldDB" id="A0A2P5DMG0"/>
<name>A0A2P5DMG0_PARAD</name>
<comment type="caution">
    <text evidence="2">The sequence shown here is derived from an EMBL/GenBank/DDBJ whole genome shotgun (WGS) entry which is preliminary data.</text>
</comment>
<keyword evidence="3" id="KW-1185">Reference proteome</keyword>
<reference evidence="3" key="1">
    <citation type="submission" date="2016-06" db="EMBL/GenBank/DDBJ databases">
        <title>Parallel loss of symbiosis genes in relatives of nitrogen-fixing non-legume Parasponia.</title>
        <authorList>
            <person name="Van Velzen R."/>
            <person name="Holmer R."/>
            <person name="Bu F."/>
            <person name="Rutten L."/>
            <person name="Van Zeijl A."/>
            <person name="Liu W."/>
            <person name="Santuari L."/>
            <person name="Cao Q."/>
            <person name="Sharma T."/>
            <person name="Shen D."/>
            <person name="Roswanjaya Y."/>
            <person name="Wardhani T."/>
            <person name="Kalhor M.S."/>
            <person name="Jansen J."/>
            <person name="Van den Hoogen J."/>
            <person name="Gungor B."/>
            <person name="Hartog M."/>
            <person name="Hontelez J."/>
            <person name="Verver J."/>
            <person name="Yang W.-C."/>
            <person name="Schijlen E."/>
            <person name="Repin R."/>
            <person name="Schilthuizen M."/>
            <person name="Schranz E."/>
            <person name="Heidstra R."/>
            <person name="Miyata K."/>
            <person name="Fedorova E."/>
            <person name="Kohlen W."/>
            <person name="Bisseling T."/>
            <person name="Smit S."/>
            <person name="Geurts R."/>
        </authorList>
    </citation>
    <scope>NUCLEOTIDE SEQUENCE [LARGE SCALE GENOMIC DNA]</scope>
    <source>
        <strain evidence="3">cv. WU1-14</strain>
    </source>
</reference>
<proteinExistence type="predicted"/>
<dbReference type="Proteomes" id="UP000237105">
    <property type="component" value="Unassembled WGS sequence"/>
</dbReference>
<feature type="region of interest" description="Disordered" evidence="1">
    <location>
        <begin position="1"/>
        <end position="64"/>
    </location>
</feature>
<evidence type="ECO:0000313" key="3">
    <source>
        <dbReference type="Proteomes" id="UP000237105"/>
    </source>
</evidence>
<evidence type="ECO:0000313" key="2">
    <source>
        <dbReference type="EMBL" id="PON74480.1"/>
    </source>
</evidence>
<sequence>MKSDLPLFLLEPEPPPRRPLPPSSSSSSSNSSTSSSRAWPGSSPYSSSSSSGSMSSSSSCLRRSGMGGSLIEWSFSQVVVLKAVKNPRERCIYMNIYIYMTVLVL</sequence>